<protein>
    <submittedName>
        <fullName evidence="1">Uncharacterized protein</fullName>
    </submittedName>
</protein>
<gene>
    <name evidence="1" type="ORF">HMPREF1090_00160</name>
</gene>
<dbReference type="HOGENOM" id="CLU_1831656_0_0_9"/>
<dbReference type="Proteomes" id="UP000013085">
    <property type="component" value="Unassembled WGS sequence"/>
</dbReference>
<dbReference type="EMBL" id="AGYR01000001">
    <property type="protein sequence ID" value="ENZ20231.1"/>
    <property type="molecule type" value="Genomic_DNA"/>
</dbReference>
<proteinExistence type="predicted"/>
<evidence type="ECO:0000313" key="1">
    <source>
        <dbReference type="EMBL" id="ENZ20231.1"/>
    </source>
</evidence>
<sequence>MEYRSGNVKLVFSQDIVYEKEGVKRQFSLEEGFGQNGDLRSVCVTEREKDGSLRLRMKAENRGTAPVILREMNYVRVRDRKYFTLFGQSCEDFPVYRQGHHKNDVPTVFCSGIWDGGMADGAGGMTETGNRRKCVTDHSQ</sequence>
<organism evidence="1 2">
    <name type="scientific">[Clostridium] clostridioforme 90A8</name>
    <dbReference type="NCBI Taxonomy" id="999408"/>
    <lineage>
        <taxon>Bacteria</taxon>
        <taxon>Bacillati</taxon>
        <taxon>Bacillota</taxon>
        <taxon>Clostridia</taxon>
        <taxon>Lachnospirales</taxon>
        <taxon>Lachnospiraceae</taxon>
        <taxon>Enterocloster</taxon>
    </lineage>
</organism>
<comment type="caution">
    <text evidence="1">The sequence shown here is derived from an EMBL/GenBank/DDBJ whole genome shotgun (WGS) entry which is preliminary data.</text>
</comment>
<reference evidence="1 2" key="1">
    <citation type="submission" date="2013-01" db="EMBL/GenBank/DDBJ databases">
        <title>The Genome Sequence of Clostridium clostridioforme 90A8.</title>
        <authorList>
            <consortium name="The Broad Institute Genome Sequencing Platform"/>
            <person name="Earl A."/>
            <person name="Ward D."/>
            <person name="Feldgarden M."/>
            <person name="Gevers D."/>
            <person name="Courvalin P."/>
            <person name="Lambert T."/>
            <person name="Walker B."/>
            <person name="Young S.K."/>
            <person name="Zeng Q."/>
            <person name="Gargeya S."/>
            <person name="Fitzgerald M."/>
            <person name="Haas B."/>
            <person name="Abouelleil A."/>
            <person name="Alvarado L."/>
            <person name="Arachchi H.M."/>
            <person name="Berlin A.M."/>
            <person name="Chapman S.B."/>
            <person name="Dewar J."/>
            <person name="Goldberg J."/>
            <person name="Griggs A."/>
            <person name="Gujja S."/>
            <person name="Hansen M."/>
            <person name="Howarth C."/>
            <person name="Imamovic A."/>
            <person name="Larimer J."/>
            <person name="McCowan C."/>
            <person name="Murphy C."/>
            <person name="Neiman D."/>
            <person name="Pearson M."/>
            <person name="Priest M."/>
            <person name="Roberts A."/>
            <person name="Saif S."/>
            <person name="Shea T."/>
            <person name="Sisk P."/>
            <person name="Sykes S."/>
            <person name="Wortman J."/>
            <person name="Nusbaum C."/>
            <person name="Birren B."/>
        </authorList>
    </citation>
    <scope>NUCLEOTIDE SEQUENCE [LARGE SCALE GENOMIC DNA]</scope>
    <source>
        <strain evidence="1 2">90A8</strain>
    </source>
</reference>
<dbReference type="PATRIC" id="fig|999408.3.peg.175"/>
<evidence type="ECO:0000313" key="2">
    <source>
        <dbReference type="Proteomes" id="UP000013085"/>
    </source>
</evidence>
<dbReference type="RefSeq" id="WP_002593194.1">
    <property type="nucleotide sequence ID" value="NZ_KB850976.1"/>
</dbReference>
<accession>A0A0E2HVH1</accession>
<dbReference type="AlphaFoldDB" id="A0A0E2HVH1"/>
<name>A0A0E2HVH1_9FIRM</name>